<proteinExistence type="predicted"/>
<organism evidence="1 2">
    <name type="scientific">Methanosarcina mazei C16</name>
    <dbReference type="NCBI Taxonomy" id="1434113"/>
    <lineage>
        <taxon>Archaea</taxon>
        <taxon>Methanobacteriati</taxon>
        <taxon>Methanobacteriota</taxon>
        <taxon>Stenosarchaea group</taxon>
        <taxon>Methanomicrobia</taxon>
        <taxon>Methanosarcinales</taxon>
        <taxon>Methanosarcinaceae</taxon>
        <taxon>Methanosarcina</taxon>
    </lineage>
</organism>
<gene>
    <name evidence="1" type="ORF">MSMAC_2755</name>
</gene>
<evidence type="ECO:0000313" key="1">
    <source>
        <dbReference type="EMBL" id="AKB72645.1"/>
    </source>
</evidence>
<dbReference type="InterPro" id="IPR027396">
    <property type="entry name" value="DsrEFH-like"/>
</dbReference>
<evidence type="ECO:0000313" key="2">
    <source>
        <dbReference type="Proteomes" id="UP000033071"/>
    </source>
</evidence>
<dbReference type="AlphaFoldDB" id="A0A0E3WQD2"/>
<dbReference type="Pfam" id="PF02635">
    <property type="entry name" value="DsrE"/>
    <property type="match status" value="1"/>
</dbReference>
<sequence>MLNDHEVKIFLLGRGVESENIRDEKFNVQEQIKLFMGNSGKIFACGTCLKARQMVGSEVCPISTMRDLLHIVEESNRILTFG</sequence>
<dbReference type="Proteomes" id="UP000033071">
    <property type="component" value="Chromosome"/>
</dbReference>
<dbReference type="PATRIC" id="fig|1434113.4.peg.3458"/>
<accession>A0A0E3WQD2</accession>
<dbReference type="KEGG" id="mmac:MSMAC_2755"/>
<dbReference type="InterPro" id="IPR003787">
    <property type="entry name" value="Sulphur_relay_DsrE/F-like"/>
</dbReference>
<reference evidence="1 2" key="1">
    <citation type="submission" date="2014-07" db="EMBL/GenBank/DDBJ databases">
        <title>Methanogenic archaea and the global carbon cycle.</title>
        <authorList>
            <person name="Henriksen J.R."/>
            <person name="Luke J."/>
            <person name="Reinhart S."/>
            <person name="Benedict M.N."/>
            <person name="Youngblut N.D."/>
            <person name="Metcalf M.E."/>
            <person name="Whitaker R.J."/>
            <person name="Metcalf W.W."/>
        </authorList>
    </citation>
    <scope>NUCLEOTIDE SEQUENCE [LARGE SCALE GENOMIC DNA]</scope>
    <source>
        <strain evidence="1 2">C16</strain>
    </source>
</reference>
<dbReference type="HOGENOM" id="CLU_151801_0_0_2"/>
<name>A0A0E3WQD2_METMZ</name>
<dbReference type="Gene3D" id="3.40.1260.10">
    <property type="entry name" value="DsrEFH-like"/>
    <property type="match status" value="1"/>
</dbReference>
<protein>
    <submittedName>
        <fullName evidence="1">Uncharacterized protein</fullName>
    </submittedName>
</protein>
<dbReference type="SUPFAM" id="SSF75169">
    <property type="entry name" value="DsrEFH-like"/>
    <property type="match status" value="1"/>
</dbReference>
<dbReference type="EMBL" id="CP009514">
    <property type="protein sequence ID" value="AKB72645.1"/>
    <property type="molecule type" value="Genomic_DNA"/>
</dbReference>